<dbReference type="Proteomes" id="UP000242525">
    <property type="component" value="Unassembled WGS sequence"/>
</dbReference>
<dbReference type="OrthoDB" id="274922at2759"/>
<dbReference type="SUPFAM" id="SSF144122">
    <property type="entry name" value="Tim10-like"/>
    <property type="match status" value="1"/>
</dbReference>
<dbReference type="AlphaFoldDB" id="A0A0J9XHL6"/>
<evidence type="ECO:0000256" key="9">
    <source>
        <dbReference type="ARBA" id="ARBA00023128"/>
    </source>
</evidence>
<evidence type="ECO:0000313" key="15">
    <source>
        <dbReference type="EMBL" id="KAF5100037.1"/>
    </source>
</evidence>
<feature type="domain" description="Tim10-like" evidence="13">
    <location>
        <begin position="19"/>
        <end position="80"/>
    </location>
</feature>
<keyword evidence="7 12" id="KW-0653">Protein transport</keyword>
<keyword evidence="16" id="KW-1185">Reference proteome</keyword>
<dbReference type="PANTHER" id="PTHR11038:SF16">
    <property type="entry name" value="MITOCHONDRIAL IMPORT INNER MEMBRANE TRANSLOCASE SUBUNIT TIM10"/>
    <property type="match status" value="1"/>
</dbReference>
<dbReference type="GO" id="GO:0045039">
    <property type="term" value="P:protein insertion into mitochondrial inner membrane"/>
    <property type="evidence" value="ECO:0007669"/>
    <property type="project" value="TreeGrafter"/>
</dbReference>
<keyword evidence="4" id="KW-0479">Metal-binding</keyword>
<dbReference type="InterPro" id="IPR004217">
    <property type="entry name" value="Tim10-like"/>
</dbReference>
<comment type="subcellular location">
    <subcellularLocation>
        <location evidence="1 12">Mitochondrion inner membrane</location>
        <topology evidence="1 12">Peripheral membrane protein</topology>
        <orientation evidence="1 12">Intermembrane side</orientation>
    </subcellularLocation>
</comment>
<sequence>MSLFQMGMNSLEVNDAKLTMAELELESLTSLFNNMLKTCRQKCIQPRYSEEDLAKGEMVCVDRCVAKFFRSNLVVGDYLRESGNGPDSLASFRSVAAQSAGSAGYVAKD</sequence>
<evidence type="ECO:0000256" key="2">
    <source>
        <dbReference type="ARBA" id="ARBA00006720"/>
    </source>
</evidence>
<reference evidence="14 16" key="1">
    <citation type="submission" date="2014-03" db="EMBL/GenBank/DDBJ databases">
        <authorList>
            <person name="Casaregola S."/>
        </authorList>
    </citation>
    <scope>NUCLEOTIDE SEQUENCE [LARGE SCALE GENOMIC DNA]</scope>
    <source>
        <strain evidence="14 16">CLIB 918</strain>
    </source>
</reference>
<evidence type="ECO:0000256" key="7">
    <source>
        <dbReference type="ARBA" id="ARBA00022927"/>
    </source>
</evidence>
<comment type="similarity">
    <text evidence="2 12">Belongs to the small Tim family.</text>
</comment>
<keyword evidence="11 12" id="KW-1015">Disulfide bond</keyword>
<keyword evidence="10" id="KW-0472">Membrane</keyword>
<evidence type="ECO:0000256" key="1">
    <source>
        <dbReference type="ARBA" id="ARBA00004137"/>
    </source>
</evidence>
<evidence type="ECO:0000256" key="11">
    <source>
        <dbReference type="ARBA" id="ARBA00023157"/>
    </source>
</evidence>
<comment type="domain">
    <text evidence="12">The twin CX3C motif contains 4 conserved Cys residues that form 2 disulfide bonds in the mitochondrial intermembrane space.</text>
</comment>
<keyword evidence="5 12" id="KW-0999">Mitochondrion inner membrane</keyword>
<dbReference type="EMBL" id="CCBN010000017">
    <property type="protein sequence ID" value="CDO56909.1"/>
    <property type="molecule type" value="Genomic_DNA"/>
</dbReference>
<evidence type="ECO:0000256" key="8">
    <source>
        <dbReference type="ARBA" id="ARBA00023010"/>
    </source>
</evidence>
<evidence type="ECO:0000256" key="5">
    <source>
        <dbReference type="ARBA" id="ARBA00022792"/>
    </source>
</evidence>
<reference evidence="15" key="3">
    <citation type="submission" date="2020-01" db="EMBL/GenBank/DDBJ databases">
        <authorList>
            <person name="Perkins V."/>
            <person name="Lessard M.-H."/>
            <person name="Dugat-Bony E."/>
            <person name="Frenette M."/>
            <person name="Labrie S."/>
        </authorList>
    </citation>
    <scope>NUCLEOTIDE SEQUENCE</scope>
    <source>
        <strain evidence="15">LMA-70</strain>
    </source>
</reference>
<dbReference type="InterPro" id="IPR035427">
    <property type="entry name" value="Tim10-like_dom_sf"/>
</dbReference>
<keyword evidence="3 12" id="KW-0813">Transport</keyword>
<keyword evidence="9 12" id="KW-0496">Mitochondrion</keyword>
<keyword evidence="12" id="KW-0143">Chaperone</keyword>
<comment type="subunit">
    <text evidence="12">Heterohexamer.</text>
</comment>
<gene>
    <name evidence="14" type="ORF">BN980_GECA17s01869g</name>
    <name evidence="15" type="ORF">DV451_002744</name>
</gene>
<evidence type="ECO:0000313" key="14">
    <source>
        <dbReference type="EMBL" id="CDO56909.1"/>
    </source>
</evidence>
<evidence type="ECO:0000256" key="10">
    <source>
        <dbReference type="ARBA" id="ARBA00023136"/>
    </source>
</evidence>
<accession>A0A0J9XHL6</accession>
<dbReference type="Pfam" id="PF02953">
    <property type="entry name" value="zf-Tim10_DDP"/>
    <property type="match status" value="1"/>
</dbReference>
<evidence type="ECO:0000256" key="12">
    <source>
        <dbReference type="RuleBase" id="RU367043"/>
    </source>
</evidence>
<protein>
    <recommendedName>
        <fullName evidence="12">Mitochondrial import inner membrane translocase subunit</fullName>
    </recommendedName>
</protein>
<evidence type="ECO:0000256" key="6">
    <source>
        <dbReference type="ARBA" id="ARBA00022833"/>
    </source>
</evidence>
<dbReference type="Gene3D" id="1.10.287.810">
    <property type="entry name" value="Mitochondrial import inner membrane translocase subunit tim13 like domains"/>
    <property type="match status" value="1"/>
</dbReference>
<dbReference type="EMBL" id="QQZK01000052">
    <property type="protein sequence ID" value="KAF5100037.1"/>
    <property type="molecule type" value="Genomic_DNA"/>
</dbReference>
<dbReference type="GO" id="GO:0015031">
    <property type="term" value="P:protein transport"/>
    <property type="evidence" value="ECO:0007669"/>
    <property type="project" value="UniProtKB-KW"/>
</dbReference>
<dbReference type="Proteomes" id="UP000750522">
    <property type="component" value="Unassembled WGS sequence"/>
</dbReference>
<evidence type="ECO:0000259" key="13">
    <source>
        <dbReference type="Pfam" id="PF02953"/>
    </source>
</evidence>
<comment type="caution">
    <text evidence="14">The sequence shown here is derived from an EMBL/GenBank/DDBJ whole genome shotgun (WGS) entry which is preliminary data.</text>
</comment>
<proteinExistence type="inferred from homology"/>
<keyword evidence="6" id="KW-0862">Zinc</keyword>
<dbReference type="GO" id="GO:0046872">
    <property type="term" value="F:metal ion binding"/>
    <property type="evidence" value="ECO:0007669"/>
    <property type="project" value="UniProtKB-KW"/>
</dbReference>
<dbReference type="GO" id="GO:0005743">
    <property type="term" value="C:mitochondrial inner membrane"/>
    <property type="evidence" value="ECO:0007669"/>
    <property type="project" value="UniProtKB-SubCell"/>
</dbReference>
<name>A0A0J9XHL6_GEOCN</name>
<evidence type="ECO:0000256" key="3">
    <source>
        <dbReference type="ARBA" id="ARBA00022448"/>
    </source>
</evidence>
<dbReference type="STRING" id="1173061.A0A0J9XHL6"/>
<comment type="function">
    <text evidence="12">Mitochondrial intermembrane chaperone that participates in the import and insertion of some multi-pass transmembrane proteins into the mitochondrial inner membrane. Also required for the transfer of beta-barrel precursors from the TOM complex to the sorting and assembly machinery (SAM complex) of the outer membrane. Acts as a chaperone-like protein that protects the hydrophobic precursors from aggregation and guide them through the mitochondrial intermembrane space.</text>
</comment>
<reference evidence="15" key="2">
    <citation type="journal article" date="2020" name="Front. Microbiol.">
        <title>Phenotypic and Genetic Characterization of the Cheese Ripening Yeast Geotrichum candidum.</title>
        <authorList>
            <person name="Perkins V."/>
            <person name="Vignola S."/>
            <person name="Lessard M.H."/>
            <person name="Plante P.L."/>
            <person name="Corbeil J."/>
            <person name="Dugat-Bony E."/>
            <person name="Frenette M."/>
            <person name="Labrie S."/>
        </authorList>
    </citation>
    <scope>NUCLEOTIDE SEQUENCE</scope>
    <source>
        <strain evidence="15">LMA-70</strain>
    </source>
</reference>
<keyword evidence="8 12" id="KW-0811">Translocation</keyword>
<evidence type="ECO:0000313" key="16">
    <source>
        <dbReference type="Proteomes" id="UP000242525"/>
    </source>
</evidence>
<organism evidence="14 16">
    <name type="scientific">Geotrichum candidum</name>
    <name type="common">Oospora lactis</name>
    <name type="synonym">Dipodascus geotrichum</name>
    <dbReference type="NCBI Taxonomy" id="1173061"/>
    <lineage>
        <taxon>Eukaryota</taxon>
        <taxon>Fungi</taxon>
        <taxon>Dikarya</taxon>
        <taxon>Ascomycota</taxon>
        <taxon>Saccharomycotina</taxon>
        <taxon>Dipodascomycetes</taxon>
        <taxon>Dipodascales</taxon>
        <taxon>Dipodascaceae</taxon>
        <taxon>Geotrichum</taxon>
    </lineage>
</organism>
<evidence type="ECO:0000256" key="4">
    <source>
        <dbReference type="ARBA" id="ARBA00022723"/>
    </source>
</evidence>
<dbReference type="PANTHER" id="PTHR11038">
    <property type="entry name" value="MITOCHONDRIAL IMPORT INNER MEMBRANE TRANSLOCASE SUBUNIT TIM10"/>
    <property type="match status" value="1"/>
</dbReference>